<evidence type="ECO:0000256" key="1">
    <source>
        <dbReference type="SAM" id="Phobius"/>
    </source>
</evidence>
<dbReference type="RefSeq" id="WP_344427374.1">
    <property type="nucleotide sequence ID" value="NZ_BAAANN010000031.1"/>
</dbReference>
<gene>
    <name evidence="2" type="ORF">GCM10009754_63760</name>
</gene>
<keyword evidence="1" id="KW-0812">Transmembrane</keyword>
<reference evidence="2 3" key="1">
    <citation type="journal article" date="2019" name="Int. J. Syst. Evol. Microbiol.">
        <title>The Global Catalogue of Microorganisms (GCM) 10K type strain sequencing project: providing services to taxonomists for standard genome sequencing and annotation.</title>
        <authorList>
            <consortium name="The Broad Institute Genomics Platform"/>
            <consortium name="The Broad Institute Genome Sequencing Center for Infectious Disease"/>
            <person name="Wu L."/>
            <person name="Ma J."/>
        </authorList>
    </citation>
    <scope>NUCLEOTIDE SEQUENCE [LARGE SCALE GENOMIC DNA]</scope>
    <source>
        <strain evidence="2 3">JCM 14545</strain>
    </source>
</reference>
<keyword evidence="3" id="KW-1185">Reference proteome</keyword>
<feature type="transmembrane region" description="Helical" evidence="1">
    <location>
        <begin position="23"/>
        <end position="44"/>
    </location>
</feature>
<comment type="caution">
    <text evidence="2">The sequence shown here is derived from an EMBL/GenBank/DDBJ whole genome shotgun (WGS) entry which is preliminary data.</text>
</comment>
<feature type="transmembrane region" description="Helical" evidence="1">
    <location>
        <begin position="50"/>
        <end position="71"/>
    </location>
</feature>
<protein>
    <submittedName>
        <fullName evidence="2">Uncharacterized protein</fullName>
    </submittedName>
</protein>
<evidence type="ECO:0000313" key="2">
    <source>
        <dbReference type="EMBL" id="GAA1978868.1"/>
    </source>
</evidence>
<dbReference type="Proteomes" id="UP001501116">
    <property type="component" value="Unassembled WGS sequence"/>
</dbReference>
<accession>A0ABN2S1R0</accession>
<dbReference type="EMBL" id="BAAANN010000031">
    <property type="protein sequence ID" value="GAA1978868.1"/>
    <property type="molecule type" value="Genomic_DNA"/>
</dbReference>
<sequence>MKVIEAFAHVTASTTRTTNAVRILRWFVLCVVLVSGELCAAVAFLCQSPAAGTVIGLGTAIPGAGAAIYGWRKSRTAPNS</sequence>
<keyword evidence="1" id="KW-1133">Transmembrane helix</keyword>
<name>A0ABN2S1R0_9PSEU</name>
<organism evidence="2 3">
    <name type="scientific">Amycolatopsis minnesotensis</name>
    <dbReference type="NCBI Taxonomy" id="337894"/>
    <lineage>
        <taxon>Bacteria</taxon>
        <taxon>Bacillati</taxon>
        <taxon>Actinomycetota</taxon>
        <taxon>Actinomycetes</taxon>
        <taxon>Pseudonocardiales</taxon>
        <taxon>Pseudonocardiaceae</taxon>
        <taxon>Amycolatopsis</taxon>
    </lineage>
</organism>
<keyword evidence="1" id="KW-0472">Membrane</keyword>
<proteinExistence type="predicted"/>
<evidence type="ECO:0000313" key="3">
    <source>
        <dbReference type="Proteomes" id="UP001501116"/>
    </source>
</evidence>